<sequence>MASSSKPKRFYDVFLSFRGTDVRNNFLGHLYKALGQNGIYTFQDREELRKGDQISPALIKAIEQSCIAIIVFSEDYASSKWCLEEVAKIMECKEQRDLTVLPVFYKVDPREVRGGRESYGRALAKYESKFGKDSEEVKRWKKALSDAGSLSGWHLNDGDESELIQSIVKKISNHLERTPLHVAKHPIGINSRVVQLKSMLKLDSDDDIVMVGLWGQGGIGKSTLARALYNAIFRQFEGSCLLANVREASKDLKDLVSLQEKLLFEILSLQQRLEVSCIEKGINLIQDRLRHKKVLLILDDVDDLRQLNALAGEGKWFGNGSRIIVTSRDKHLLTSYRIDQDHVYKVRALNDKEARELLSNHAFSTHQNLEIRRDLVDSVLTHARGLPLALEVLGCFLYGRREQEWESTLRKFSRIPESTINNVLKISYDGLQENEKDIFLDIACFFKGRLCKDVKKILDSCNLEAEIGLNILFERSLISNNYGEIQMHDLIQSMGKNIVRQECPNDPKRRSRLWQYDDVVDVLSSDMGDCAVKALALEPPELEELSIRPNAFKKMRRLKLLILHNVHNSFQGPIWLPNELRWIQQSGHGSWNSHFSSGPKKLIGLDISNCSIAGVIKLCKDFQQLRYIKLSNCESLVSTLDLSCTPNLEELKLWNCKNLIEAHVSIANHDKLQVLHFKGCPELHVFPNVLKTQNLRDLNLSVCSKFERFPIIPHELGGLKKLSILHTAIKELPPSIENLVSLEVMCLDICENPVHIPSNIYKLQKLQWWRSSGPILFPKLQDLSDPCTKIGLPNLNKLDLTDCNLFKVEFLEDLSCFPLLKSLRLSRNNITSLPASISKRDHLLELGLSSCHQLQAIPQLPPFLKLLYADECESLQTNGHLTSIDQWVRRGLTMVDTASINKDSSCCIRLPRGEMPKWLQPVEEGSISFMASKELYDKFLGLVFCAVRDNDDLCWTLEFAAHFNGKFQGIYSELGYRLPSGGGITLNYFPPSDLWKVVHFGQIDGSYAQFNLTLSGEGVKEWGFRIICKQLEDDLKITLRDNKLIDLAILYEIGHETMDSEVESSHLHEANPIEIGLLKNLQENSHVHENRPVEFDLDCPPSADIYDGIEFRRDRYFSFPLIFSPKPNKKCSLILPE</sequence>
<evidence type="ECO:0000313" key="6">
    <source>
        <dbReference type="EMBL" id="KAF7851739.1"/>
    </source>
</evidence>
<keyword evidence="7" id="KW-1185">Reference proteome</keyword>
<dbReference type="Pfam" id="PF23286">
    <property type="entry name" value="LRR_13"/>
    <property type="match status" value="1"/>
</dbReference>
<dbReference type="InterPro" id="IPR032675">
    <property type="entry name" value="LRR_dom_sf"/>
</dbReference>
<keyword evidence="2" id="KW-0677">Repeat</keyword>
<dbReference type="Pfam" id="PF00931">
    <property type="entry name" value="NB-ARC"/>
    <property type="match status" value="1"/>
</dbReference>
<dbReference type="GO" id="GO:0007165">
    <property type="term" value="P:signal transduction"/>
    <property type="evidence" value="ECO:0007669"/>
    <property type="project" value="InterPro"/>
</dbReference>
<dbReference type="Proteomes" id="UP000806378">
    <property type="component" value="Unassembled WGS sequence"/>
</dbReference>
<dbReference type="Gene3D" id="3.40.50.300">
    <property type="entry name" value="P-loop containing nucleotide triphosphate hydrolases"/>
    <property type="match status" value="1"/>
</dbReference>
<dbReference type="InterPro" id="IPR001611">
    <property type="entry name" value="Leu-rich_rpt"/>
</dbReference>
<dbReference type="SMART" id="SM00382">
    <property type="entry name" value="AAA"/>
    <property type="match status" value="1"/>
</dbReference>
<keyword evidence="4" id="KW-0520">NAD</keyword>
<dbReference type="PROSITE" id="PS51450">
    <property type="entry name" value="LRR"/>
    <property type="match status" value="1"/>
</dbReference>
<evidence type="ECO:0000313" key="7">
    <source>
        <dbReference type="Proteomes" id="UP000806378"/>
    </source>
</evidence>
<evidence type="ECO:0000256" key="3">
    <source>
        <dbReference type="ARBA" id="ARBA00022821"/>
    </source>
</evidence>
<dbReference type="Gene3D" id="3.40.50.10140">
    <property type="entry name" value="Toll/interleukin-1 receptor homology (TIR) domain"/>
    <property type="match status" value="1"/>
</dbReference>
<evidence type="ECO:0000256" key="1">
    <source>
        <dbReference type="ARBA" id="ARBA00022614"/>
    </source>
</evidence>
<dbReference type="InterPro" id="IPR027417">
    <property type="entry name" value="P-loop_NTPase"/>
</dbReference>
<dbReference type="GO" id="GO:0006952">
    <property type="term" value="P:defense response"/>
    <property type="evidence" value="ECO:0007669"/>
    <property type="project" value="InterPro"/>
</dbReference>
<dbReference type="EMBL" id="MU089526">
    <property type="protein sequence ID" value="KAF7851739.1"/>
    <property type="molecule type" value="Genomic_DNA"/>
</dbReference>
<dbReference type="SUPFAM" id="SSF52058">
    <property type="entry name" value="L domain-like"/>
    <property type="match status" value="1"/>
</dbReference>
<protein>
    <recommendedName>
        <fullName evidence="5">TIR domain-containing protein</fullName>
    </recommendedName>
</protein>
<accession>A0A8T0CZS0</accession>
<dbReference type="Pfam" id="PF01582">
    <property type="entry name" value="TIR"/>
    <property type="match status" value="1"/>
</dbReference>
<comment type="caution">
    <text evidence="6">The sequence shown here is derived from an EMBL/GenBank/DDBJ whole genome shotgun (WGS) entry which is preliminary data.</text>
</comment>
<proteinExistence type="predicted"/>
<organism evidence="6 7">
    <name type="scientific">Corymbia citriodora subsp. variegata</name>
    <dbReference type="NCBI Taxonomy" id="360336"/>
    <lineage>
        <taxon>Eukaryota</taxon>
        <taxon>Viridiplantae</taxon>
        <taxon>Streptophyta</taxon>
        <taxon>Embryophyta</taxon>
        <taxon>Tracheophyta</taxon>
        <taxon>Spermatophyta</taxon>
        <taxon>Magnoliopsida</taxon>
        <taxon>eudicotyledons</taxon>
        <taxon>Gunneridae</taxon>
        <taxon>Pentapetalae</taxon>
        <taxon>rosids</taxon>
        <taxon>malvids</taxon>
        <taxon>Myrtales</taxon>
        <taxon>Myrtaceae</taxon>
        <taxon>Myrtoideae</taxon>
        <taxon>Eucalypteae</taxon>
        <taxon>Corymbia</taxon>
    </lineage>
</organism>
<dbReference type="Gene3D" id="1.10.8.430">
    <property type="entry name" value="Helical domain of apoptotic protease-activating factors"/>
    <property type="match status" value="1"/>
</dbReference>
<evidence type="ECO:0000256" key="2">
    <source>
        <dbReference type="ARBA" id="ARBA00022737"/>
    </source>
</evidence>
<dbReference type="InterPro" id="IPR000157">
    <property type="entry name" value="TIR_dom"/>
</dbReference>
<dbReference type="InterPro" id="IPR035897">
    <property type="entry name" value="Toll_tir_struct_dom_sf"/>
</dbReference>
<dbReference type="InterPro" id="IPR003593">
    <property type="entry name" value="AAA+_ATPase"/>
</dbReference>
<dbReference type="PANTHER" id="PTHR11017">
    <property type="entry name" value="LEUCINE-RICH REPEAT-CONTAINING PROTEIN"/>
    <property type="match status" value="1"/>
</dbReference>
<dbReference type="SUPFAM" id="SSF52200">
    <property type="entry name" value="Toll/Interleukin receptor TIR domain"/>
    <property type="match status" value="1"/>
</dbReference>
<dbReference type="Gene3D" id="3.80.10.10">
    <property type="entry name" value="Ribonuclease Inhibitor"/>
    <property type="match status" value="2"/>
</dbReference>
<dbReference type="GO" id="GO:0043531">
    <property type="term" value="F:ADP binding"/>
    <property type="evidence" value="ECO:0007669"/>
    <property type="project" value="InterPro"/>
</dbReference>
<name>A0A8T0CZS0_CORYI</name>
<keyword evidence="1" id="KW-0433">Leucine-rich repeat</keyword>
<dbReference type="SUPFAM" id="SSF52540">
    <property type="entry name" value="P-loop containing nucleoside triphosphate hydrolases"/>
    <property type="match status" value="1"/>
</dbReference>
<dbReference type="OrthoDB" id="1600340at2759"/>
<dbReference type="Pfam" id="PF23282">
    <property type="entry name" value="WHD_ROQ1"/>
    <property type="match status" value="1"/>
</dbReference>
<keyword evidence="3" id="KW-0611">Plant defense</keyword>
<dbReference type="InterPro" id="IPR044974">
    <property type="entry name" value="Disease_R_plants"/>
</dbReference>
<dbReference type="Gramene" id="rna-gnl|WGS:JABURB|Cocit.L2931.1">
    <property type="protein sequence ID" value="cds-KAF7851739.1"/>
    <property type="gene ID" value="gene-BT93_L2931"/>
</dbReference>
<dbReference type="PROSITE" id="PS50104">
    <property type="entry name" value="TIR"/>
    <property type="match status" value="1"/>
</dbReference>
<reference evidence="6" key="1">
    <citation type="submission" date="2020-05" db="EMBL/GenBank/DDBJ databases">
        <title>WGS assembly of Corymbia citriodora subspecies variegata.</title>
        <authorList>
            <person name="Barry K."/>
            <person name="Hundley H."/>
            <person name="Shu S."/>
            <person name="Jenkins J."/>
            <person name="Grimwood J."/>
            <person name="Baten A."/>
        </authorList>
    </citation>
    <scope>NUCLEOTIDE SEQUENCE</scope>
    <source>
        <strain evidence="6">CV2-018</strain>
    </source>
</reference>
<evidence type="ECO:0000259" key="5">
    <source>
        <dbReference type="PROSITE" id="PS50104"/>
    </source>
</evidence>
<dbReference type="AlphaFoldDB" id="A0A8T0CZS0"/>
<dbReference type="InterPro" id="IPR058192">
    <property type="entry name" value="WHD_ROQ1-like"/>
</dbReference>
<feature type="domain" description="TIR" evidence="5">
    <location>
        <begin position="9"/>
        <end position="175"/>
    </location>
</feature>
<dbReference type="PRINTS" id="PR00364">
    <property type="entry name" value="DISEASERSIST"/>
</dbReference>
<dbReference type="InterPro" id="IPR002182">
    <property type="entry name" value="NB-ARC"/>
</dbReference>
<dbReference type="PANTHER" id="PTHR11017:SF292">
    <property type="entry name" value="AAA+ ATPASE DOMAIN-CONTAINING PROTEIN"/>
    <property type="match status" value="1"/>
</dbReference>
<evidence type="ECO:0000256" key="4">
    <source>
        <dbReference type="ARBA" id="ARBA00023027"/>
    </source>
</evidence>
<dbReference type="FunFam" id="3.40.50.10140:FF:000007">
    <property type="entry name" value="Disease resistance protein (TIR-NBS-LRR class)"/>
    <property type="match status" value="1"/>
</dbReference>
<dbReference type="InterPro" id="IPR042197">
    <property type="entry name" value="Apaf_helical"/>
</dbReference>
<dbReference type="SMART" id="SM00255">
    <property type="entry name" value="TIR"/>
    <property type="match status" value="1"/>
</dbReference>
<gene>
    <name evidence="6" type="ORF">BT93_L2931</name>
</gene>
<dbReference type="InterPro" id="IPR058546">
    <property type="entry name" value="RPS4B/Roq1-like_LRR"/>
</dbReference>